<reference evidence="3 4" key="1">
    <citation type="submission" date="2018-11" db="EMBL/GenBank/DDBJ databases">
        <title>Genomes From Bacteria Associated with the Canine Oral Cavity: a Test Case for Automated Genome-Based Taxonomic Assignment.</title>
        <authorList>
            <person name="Coil D.A."/>
            <person name="Jospin G."/>
            <person name="Darling A.E."/>
            <person name="Wallis C."/>
            <person name="Davis I.J."/>
            <person name="Harris S."/>
            <person name="Eisen J.A."/>
            <person name="Holcombe L.J."/>
            <person name="O'Flynn C."/>
        </authorList>
    </citation>
    <scope>NUCLEOTIDE SEQUENCE [LARGE SCALE GENOMIC DNA]</scope>
    <source>
        <strain evidence="3 4">OH5050</strain>
    </source>
</reference>
<dbReference type="GO" id="GO:0009100">
    <property type="term" value="P:glycoprotein metabolic process"/>
    <property type="evidence" value="ECO:0007669"/>
    <property type="project" value="UniProtKB-ARBA"/>
</dbReference>
<accession>A0A3P1UPG9</accession>
<dbReference type="InterPro" id="IPR007074">
    <property type="entry name" value="LicD/FKTN/FKRP_NTP_transf"/>
</dbReference>
<dbReference type="AlphaFoldDB" id="A0A3P1UPG9"/>
<sequence length="284" mass="32899">MGSLSLEEIKKVELDCLRELDRLCAEHGLTYVLAYGTLIGALRHEGFIPWDDDIDVHMPRADYERLYRLYQDGALDPRFTIASYRDRSSIYPFFKLVDTRTRAEETFIDERNALGLWVDIFPLERVDLTDPRLERIRRRASRLVWWRHLAATDPRYATSSAARLVKRLIHPFTRRIDPYDVARKADALARSADAGAGARQEDLRHVLLVDDRMDRNILAPDDLLPTRRAAFEGQSFAVPARAEEILTSYYGDWRRVPPPEERPPSHLRSVTWVRPEHGGGARHD</sequence>
<dbReference type="PANTHER" id="PTHR43404">
    <property type="entry name" value="LIPOPOLYSACCHARIDE CHOLINEPHOSPHOTRANSFERASE LICD"/>
    <property type="match status" value="1"/>
</dbReference>
<organism evidence="3 4">
    <name type="scientific">Actinomyces bowdenii</name>
    <dbReference type="NCBI Taxonomy" id="131109"/>
    <lineage>
        <taxon>Bacteria</taxon>
        <taxon>Bacillati</taxon>
        <taxon>Actinomycetota</taxon>
        <taxon>Actinomycetes</taxon>
        <taxon>Actinomycetales</taxon>
        <taxon>Actinomycetaceae</taxon>
        <taxon>Actinomyces</taxon>
    </lineage>
</organism>
<feature type="domain" description="LicD/FKTN/FKRP nucleotidyltransferase" evidence="2">
    <location>
        <begin position="24"/>
        <end position="251"/>
    </location>
</feature>
<dbReference type="Pfam" id="PF04991">
    <property type="entry name" value="LicD"/>
    <property type="match status" value="1"/>
</dbReference>
<evidence type="ECO:0000259" key="2">
    <source>
        <dbReference type="Pfam" id="PF04991"/>
    </source>
</evidence>
<dbReference type="OrthoDB" id="3780655at2"/>
<evidence type="ECO:0000313" key="4">
    <source>
        <dbReference type="Proteomes" id="UP000271272"/>
    </source>
</evidence>
<name>A0A3P1UPG9_9ACTO</name>
<proteinExistence type="predicted"/>
<gene>
    <name evidence="3" type="ORF">EII10_11765</name>
</gene>
<evidence type="ECO:0000313" key="3">
    <source>
        <dbReference type="EMBL" id="RRD23651.1"/>
    </source>
</evidence>
<keyword evidence="4" id="KW-1185">Reference proteome</keyword>
<dbReference type="PANTHER" id="PTHR43404:SF2">
    <property type="entry name" value="LIPOPOLYSACCHARIDE CHOLINEPHOSPHOTRANSFERASE LICD"/>
    <property type="match status" value="1"/>
</dbReference>
<dbReference type="RefSeq" id="WP_124934682.1">
    <property type="nucleotide sequence ID" value="NZ_JAGFOU010000010.1"/>
</dbReference>
<evidence type="ECO:0000256" key="1">
    <source>
        <dbReference type="SAM" id="MobiDB-lite"/>
    </source>
</evidence>
<dbReference type="Proteomes" id="UP000271272">
    <property type="component" value="Unassembled WGS sequence"/>
</dbReference>
<protein>
    <submittedName>
        <fullName evidence="3">LicD family protein</fullName>
    </submittedName>
</protein>
<feature type="compositionally biased region" description="Basic and acidic residues" evidence="1">
    <location>
        <begin position="274"/>
        <end position="284"/>
    </location>
</feature>
<feature type="region of interest" description="Disordered" evidence="1">
    <location>
        <begin position="257"/>
        <end position="284"/>
    </location>
</feature>
<dbReference type="InterPro" id="IPR052942">
    <property type="entry name" value="LPS_cholinephosphotransferase"/>
</dbReference>
<dbReference type="EMBL" id="RQZC01000030">
    <property type="protein sequence ID" value="RRD23651.1"/>
    <property type="molecule type" value="Genomic_DNA"/>
</dbReference>
<comment type="caution">
    <text evidence="3">The sequence shown here is derived from an EMBL/GenBank/DDBJ whole genome shotgun (WGS) entry which is preliminary data.</text>
</comment>